<proteinExistence type="predicted"/>
<comment type="caution">
    <text evidence="3">The sequence shown here is derived from an EMBL/GenBank/DDBJ whole genome shotgun (WGS) entry which is preliminary data.</text>
</comment>
<dbReference type="InterPro" id="IPR045375">
    <property type="entry name" value="Put_radical_SAM-like_N"/>
</dbReference>
<dbReference type="EMBL" id="AJWY01014563">
    <property type="protein sequence ID" value="EKC43394.1"/>
    <property type="molecule type" value="Genomic_DNA"/>
</dbReference>
<feature type="domain" description="DUF512" evidence="1">
    <location>
        <begin position="115"/>
        <end position="210"/>
    </location>
</feature>
<evidence type="ECO:0000313" key="3">
    <source>
        <dbReference type="EMBL" id="EKC43394.1"/>
    </source>
</evidence>
<accession>K1RI57</accession>
<organism evidence="3">
    <name type="scientific">human gut metagenome</name>
    <dbReference type="NCBI Taxonomy" id="408170"/>
    <lineage>
        <taxon>unclassified sequences</taxon>
        <taxon>metagenomes</taxon>
        <taxon>organismal metagenomes</taxon>
    </lineage>
</organism>
<evidence type="ECO:0000259" key="1">
    <source>
        <dbReference type="Pfam" id="PF04459"/>
    </source>
</evidence>
<evidence type="ECO:0000259" key="2">
    <source>
        <dbReference type="Pfam" id="PF19238"/>
    </source>
</evidence>
<feature type="non-terminal residue" evidence="3">
    <location>
        <position position="219"/>
    </location>
</feature>
<dbReference type="SUPFAM" id="SSF102114">
    <property type="entry name" value="Radical SAM enzymes"/>
    <property type="match status" value="1"/>
</dbReference>
<name>K1RI57_9ZZZZ</name>
<dbReference type="AlphaFoldDB" id="K1RI57"/>
<dbReference type="Pfam" id="PF04459">
    <property type="entry name" value="DUF512"/>
    <property type="match status" value="1"/>
</dbReference>
<dbReference type="InterPro" id="IPR013785">
    <property type="entry name" value="Aldolase_TIM"/>
</dbReference>
<reference evidence="3" key="1">
    <citation type="journal article" date="2013" name="Environ. Microbiol.">
        <title>Microbiota from the distal guts of lean and obese adolescents exhibit partial functional redundancy besides clear differences in community structure.</title>
        <authorList>
            <person name="Ferrer M."/>
            <person name="Ruiz A."/>
            <person name="Lanza F."/>
            <person name="Haange S.B."/>
            <person name="Oberbach A."/>
            <person name="Till H."/>
            <person name="Bargiela R."/>
            <person name="Campoy C."/>
            <person name="Segura M.T."/>
            <person name="Richter M."/>
            <person name="von Bergen M."/>
            <person name="Seifert J."/>
            <person name="Suarez A."/>
        </authorList>
    </citation>
    <scope>NUCLEOTIDE SEQUENCE</scope>
</reference>
<gene>
    <name evidence="3" type="ORF">LEA_21172</name>
</gene>
<dbReference type="InterPro" id="IPR058240">
    <property type="entry name" value="rSAM_sf"/>
</dbReference>
<dbReference type="InterPro" id="IPR007549">
    <property type="entry name" value="DUF512"/>
</dbReference>
<dbReference type="Pfam" id="PF19238">
    <property type="entry name" value="Radical_SAM_2"/>
    <property type="match status" value="1"/>
</dbReference>
<dbReference type="Gene3D" id="3.20.20.70">
    <property type="entry name" value="Aldolase class I"/>
    <property type="match status" value="1"/>
</dbReference>
<sequence>MRESLYFKDDDSRLSFLFGNYITLTNITEHEIDRIIKMHISPINVSVHTTNPELRCKMMNNRFAGDTLKYLKRFADAGITLNCQIVSCPGINDGDELVRTLTDLENLGVNMTAIVPVGLTRYRENLYPLVPYNKETAGQTIDIIEKMGDECVKKHGRRIFFPGDEFYLLAEREIPSPEFYEDFSALEDGIGMIAYLTDDVGWKLEELDADESLCHKVTI</sequence>
<feature type="domain" description="Putative radical SAM N-terminal" evidence="2">
    <location>
        <begin position="1"/>
        <end position="112"/>
    </location>
</feature>
<protein>
    <submittedName>
        <fullName evidence="3">Fe-S oxidoreductase</fullName>
    </submittedName>
</protein>